<feature type="domain" description="Cytochrome c" evidence="8">
    <location>
        <begin position="45"/>
        <end position="125"/>
    </location>
</feature>
<protein>
    <submittedName>
        <fullName evidence="9">C-type cytochrome</fullName>
    </submittedName>
</protein>
<dbReference type="Pfam" id="PF13442">
    <property type="entry name" value="Cytochrome_CBB3"/>
    <property type="match status" value="1"/>
</dbReference>
<keyword evidence="7" id="KW-0732">Signal</keyword>
<keyword evidence="1" id="KW-0813">Transport</keyword>
<dbReference type="PROSITE" id="PS51257">
    <property type="entry name" value="PROKAR_LIPOPROTEIN"/>
    <property type="match status" value="1"/>
</dbReference>
<dbReference type="PANTHER" id="PTHR37823:SF4">
    <property type="entry name" value="MENAQUINOL-CYTOCHROME C REDUCTASE CYTOCHROME B_C SUBUNIT"/>
    <property type="match status" value="1"/>
</dbReference>
<dbReference type="RefSeq" id="WP_377470729.1">
    <property type="nucleotide sequence ID" value="NZ_JBHLWN010000050.1"/>
</dbReference>
<dbReference type="InterPro" id="IPR012218">
    <property type="entry name" value="Cyt_c_BACSU-c550-type"/>
</dbReference>
<evidence type="ECO:0000256" key="4">
    <source>
        <dbReference type="ARBA" id="ARBA00022982"/>
    </source>
</evidence>
<keyword evidence="10" id="KW-1185">Reference proteome</keyword>
<dbReference type="EMBL" id="JBHLWN010000050">
    <property type="protein sequence ID" value="MFC0213420.1"/>
    <property type="molecule type" value="Genomic_DNA"/>
</dbReference>
<evidence type="ECO:0000256" key="1">
    <source>
        <dbReference type="ARBA" id="ARBA00022448"/>
    </source>
</evidence>
<feature type="signal peptide" evidence="7">
    <location>
        <begin position="1"/>
        <end position="23"/>
    </location>
</feature>
<dbReference type="InterPro" id="IPR008168">
    <property type="entry name" value="Cyt_C_IC"/>
</dbReference>
<dbReference type="Proteomes" id="UP001589776">
    <property type="component" value="Unassembled WGS sequence"/>
</dbReference>
<keyword evidence="3 6" id="KW-0479">Metal-binding</keyword>
<accession>A0ABV6DLA4</accession>
<evidence type="ECO:0000256" key="6">
    <source>
        <dbReference type="PROSITE-ProRule" id="PRU00433"/>
    </source>
</evidence>
<dbReference type="Gene3D" id="1.10.760.10">
    <property type="entry name" value="Cytochrome c-like domain"/>
    <property type="match status" value="1"/>
</dbReference>
<evidence type="ECO:0000256" key="5">
    <source>
        <dbReference type="ARBA" id="ARBA00023004"/>
    </source>
</evidence>
<dbReference type="InterPro" id="IPR036909">
    <property type="entry name" value="Cyt_c-like_dom_sf"/>
</dbReference>
<evidence type="ECO:0000313" key="9">
    <source>
        <dbReference type="EMBL" id="MFC0213420.1"/>
    </source>
</evidence>
<proteinExistence type="predicted"/>
<reference evidence="9 10" key="1">
    <citation type="submission" date="2024-09" db="EMBL/GenBank/DDBJ databases">
        <authorList>
            <person name="Sun Q."/>
            <person name="Mori K."/>
        </authorList>
    </citation>
    <scope>NUCLEOTIDE SEQUENCE [LARGE SCALE GENOMIC DNA]</scope>
    <source>
        <strain evidence="9 10">CCM 7759</strain>
    </source>
</reference>
<dbReference type="PROSITE" id="PS51007">
    <property type="entry name" value="CYTC"/>
    <property type="match status" value="1"/>
</dbReference>
<feature type="chain" id="PRO_5045140396" evidence="7">
    <location>
        <begin position="24"/>
        <end position="125"/>
    </location>
</feature>
<evidence type="ECO:0000256" key="7">
    <source>
        <dbReference type="SAM" id="SignalP"/>
    </source>
</evidence>
<keyword evidence="4" id="KW-0249">Electron transport</keyword>
<dbReference type="PRINTS" id="PR00605">
    <property type="entry name" value="CYTCHROMECIC"/>
</dbReference>
<keyword evidence="2 6" id="KW-0349">Heme</keyword>
<evidence type="ECO:0000313" key="10">
    <source>
        <dbReference type="Proteomes" id="UP001589776"/>
    </source>
</evidence>
<comment type="caution">
    <text evidence="9">The sequence shown here is derived from an EMBL/GenBank/DDBJ whole genome shotgun (WGS) entry which is preliminary data.</text>
</comment>
<dbReference type="SUPFAM" id="SSF46626">
    <property type="entry name" value="Cytochrome c"/>
    <property type="match status" value="1"/>
</dbReference>
<dbReference type="InterPro" id="IPR051811">
    <property type="entry name" value="Cytochrome_c550/c551-like"/>
</dbReference>
<gene>
    <name evidence="9" type="ORF">ACFFK0_13305</name>
</gene>
<evidence type="ECO:0000256" key="2">
    <source>
        <dbReference type="ARBA" id="ARBA00022617"/>
    </source>
</evidence>
<dbReference type="PIRSF" id="PIRSF000025">
    <property type="entry name" value="Cytc_Bsub_c550"/>
    <property type="match status" value="1"/>
</dbReference>
<evidence type="ECO:0000256" key="3">
    <source>
        <dbReference type="ARBA" id="ARBA00022723"/>
    </source>
</evidence>
<dbReference type="InterPro" id="IPR009056">
    <property type="entry name" value="Cyt_c-like_dom"/>
</dbReference>
<name>A0ABV6DLA4_9BACL</name>
<organism evidence="9 10">
    <name type="scientific">Paenibacillus chartarius</name>
    <dbReference type="NCBI Taxonomy" id="747481"/>
    <lineage>
        <taxon>Bacteria</taxon>
        <taxon>Bacillati</taxon>
        <taxon>Bacillota</taxon>
        <taxon>Bacilli</taxon>
        <taxon>Bacillales</taxon>
        <taxon>Paenibacillaceae</taxon>
        <taxon>Paenibacillus</taxon>
    </lineage>
</organism>
<dbReference type="PANTHER" id="PTHR37823">
    <property type="entry name" value="CYTOCHROME C-553-LIKE"/>
    <property type="match status" value="1"/>
</dbReference>
<keyword evidence="5 6" id="KW-0408">Iron</keyword>
<sequence length="125" mass="12273">MKTRLMKLLAGAALYAAAAVALIACSGAPSGTGSAGSAAAEGGGPLAQAGEPVQTLYKASCASCHGVDLTGRAGPVTNIQHVGGKLTQEQIAAQITNGRGNMPAFGGKLKPDEITALAAWLASVK</sequence>
<evidence type="ECO:0000259" key="8">
    <source>
        <dbReference type="PROSITE" id="PS51007"/>
    </source>
</evidence>